<organism evidence="2">
    <name type="scientific">Lepeophtheirus salmonis</name>
    <name type="common">Salmon louse</name>
    <name type="synonym">Caligus salmonis</name>
    <dbReference type="NCBI Taxonomy" id="72036"/>
    <lineage>
        <taxon>Eukaryota</taxon>
        <taxon>Metazoa</taxon>
        <taxon>Ecdysozoa</taxon>
        <taxon>Arthropoda</taxon>
        <taxon>Crustacea</taxon>
        <taxon>Multicrustacea</taxon>
        <taxon>Hexanauplia</taxon>
        <taxon>Copepoda</taxon>
        <taxon>Siphonostomatoida</taxon>
        <taxon>Caligidae</taxon>
        <taxon>Lepeophtheirus</taxon>
    </lineage>
</organism>
<dbReference type="AlphaFoldDB" id="A0A0K2UJ30"/>
<feature type="transmembrane region" description="Helical" evidence="1">
    <location>
        <begin position="20"/>
        <end position="38"/>
    </location>
</feature>
<keyword evidence="1" id="KW-0472">Membrane</keyword>
<proteinExistence type="predicted"/>
<reference evidence="2" key="1">
    <citation type="submission" date="2014-05" db="EMBL/GenBank/DDBJ databases">
        <authorList>
            <person name="Chronopoulou M."/>
        </authorList>
    </citation>
    <scope>NUCLEOTIDE SEQUENCE</scope>
    <source>
        <tissue evidence="2">Whole organism</tissue>
    </source>
</reference>
<evidence type="ECO:0000313" key="2">
    <source>
        <dbReference type="EMBL" id="CDW38055.1"/>
    </source>
</evidence>
<keyword evidence="1" id="KW-0812">Transmembrane</keyword>
<name>A0A0K2UJ30_LEPSM</name>
<evidence type="ECO:0000256" key="1">
    <source>
        <dbReference type="SAM" id="Phobius"/>
    </source>
</evidence>
<keyword evidence="1" id="KW-1133">Transmembrane helix</keyword>
<protein>
    <submittedName>
        <fullName evidence="2">Uncharacterized protein</fullName>
    </submittedName>
</protein>
<dbReference type="EMBL" id="HACA01020694">
    <property type="protein sequence ID" value="CDW38055.1"/>
    <property type="molecule type" value="Transcribed_RNA"/>
</dbReference>
<accession>A0A0K2UJ30</accession>
<sequence>MNFIYTKGKEQRYKCHRIQFLLKHVLVQSWRFFFYFLWNKLL</sequence>